<dbReference type="GO" id="GO:0005634">
    <property type="term" value="C:nucleus"/>
    <property type="evidence" value="ECO:0007669"/>
    <property type="project" value="TreeGrafter"/>
</dbReference>
<dbReference type="GO" id="GO:0005737">
    <property type="term" value="C:cytoplasm"/>
    <property type="evidence" value="ECO:0007669"/>
    <property type="project" value="TreeGrafter"/>
</dbReference>
<dbReference type="OrthoDB" id="5591297at2759"/>
<sequence length="366" mass="39863">MDMAMQSAIAAIHAAPTRAVVYLAGGASQAVGWLLSVPRASETILEVSVPYSRISMMQLLGKVPLKFVSKETAEDIATVAYNRSLKLCLPGTPVVGIGFTGTLASANPKRGDHRCHVCARTADHVWKYQFTFTKGLRNREKEDFVASQILIKAIASSSGVSMTFPLDIQGTESLIESKTYLDEDAQITQLLQGKICMVPYAYGTGSTNNDDVRRVILSGSFNPLHEGHLKLMDAACSVIPGVPVFEISVINADKPPLSPDEIKSRAIQFKQAGKTIVFTNQPFFFKKAELLPNSTFVVGADTAVRLINPKYYDGSHVRMLEVLLAMKHLGCDFVVAGRVVDGKFLALSDLSIPVLGLEFKTRRIDL</sequence>
<dbReference type="GO" id="GO:0016887">
    <property type="term" value="F:ATP hydrolysis activity"/>
    <property type="evidence" value="ECO:0007669"/>
    <property type="project" value="TreeGrafter"/>
</dbReference>
<protein>
    <recommendedName>
        <fullName evidence="3">Cytidyltransferase-like domain-containing protein</fullName>
    </recommendedName>
</protein>
<keyword evidence="2" id="KW-1185">Reference proteome</keyword>
<evidence type="ECO:0008006" key="3">
    <source>
        <dbReference type="Google" id="ProtNLM"/>
    </source>
</evidence>
<dbReference type="AlphaFoldDB" id="A0A9D4ZI91"/>
<dbReference type="PANTHER" id="PTHR31285">
    <property type="entry name" value="NICOTINAMIDE MONONUCLEOTIDE ADENYLYLTRANSFERASE"/>
    <property type="match status" value="1"/>
</dbReference>
<gene>
    <name evidence="1" type="ORF">GOP47_0008514</name>
</gene>
<organism evidence="1 2">
    <name type="scientific">Adiantum capillus-veneris</name>
    <name type="common">Maidenhair fern</name>
    <dbReference type="NCBI Taxonomy" id="13818"/>
    <lineage>
        <taxon>Eukaryota</taxon>
        <taxon>Viridiplantae</taxon>
        <taxon>Streptophyta</taxon>
        <taxon>Embryophyta</taxon>
        <taxon>Tracheophyta</taxon>
        <taxon>Polypodiopsida</taxon>
        <taxon>Polypodiidae</taxon>
        <taxon>Polypodiales</taxon>
        <taxon>Pteridineae</taxon>
        <taxon>Pteridaceae</taxon>
        <taxon>Vittarioideae</taxon>
        <taxon>Adiantum</taxon>
    </lineage>
</organism>
<dbReference type="PANTHER" id="PTHR31285:SF0">
    <property type="entry name" value="NICOTINAMIDE MONONUCLEOTIDE ADENYLYLTRANSFERASE"/>
    <property type="match status" value="1"/>
</dbReference>
<dbReference type="GO" id="GO:0000309">
    <property type="term" value="F:nicotinamide-nucleotide adenylyltransferase activity"/>
    <property type="evidence" value="ECO:0007669"/>
    <property type="project" value="TreeGrafter"/>
</dbReference>
<reference evidence="1" key="1">
    <citation type="submission" date="2021-01" db="EMBL/GenBank/DDBJ databases">
        <title>Adiantum capillus-veneris genome.</title>
        <authorList>
            <person name="Fang Y."/>
            <person name="Liao Q."/>
        </authorList>
    </citation>
    <scope>NUCLEOTIDE SEQUENCE</scope>
    <source>
        <strain evidence="1">H3</strain>
        <tissue evidence="1">Leaf</tissue>
    </source>
</reference>
<dbReference type="Proteomes" id="UP000886520">
    <property type="component" value="Chromosome 8"/>
</dbReference>
<dbReference type="SUPFAM" id="SSF52374">
    <property type="entry name" value="Nucleotidylyl transferase"/>
    <property type="match status" value="1"/>
</dbReference>
<proteinExistence type="predicted"/>
<evidence type="ECO:0000313" key="2">
    <source>
        <dbReference type="Proteomes" id="UP000886520"/>
    </source>
</evidence>
<dbReference type="EMBL" id="JABFUD020000008">
    <property type="protein sequence ID" value="KAI5076449.1"/>
    <property type="molecule type" value="Genomic_DNA"/>
</dbReference>
<comment type="caution">
    <text evidence="1">The sequence shown here is derived from an EMBL/GenBank/DDBJ whole genome shotgun (WGS) entry which is preliminary data.</text>
</comment>
<accession>A0A9D4ZI91</accession>
<dbReference type="InterPro" id="IPR014729">
    <property type="entry name" value="Rossmann-like_a/b/a_fold"/>
</dbReference>
<name>A0A9D4ZI91_ADICA</name>
<dbReference type="Gene3D" id="3.40.50.620">
    <property type="entry name" value="HUPs"/>
    <property type="match status" value="1"/>
</dbReference>
<evidence type="ECO:0000313" key="1">
    <source>
        <dbReference type="EMBL" id="KAI5076449.1"/>
    </source>
</evidence>